<evidence type="ECO:0000256" key="5">
    <source>
        <dbReference type="ARBA" id="ARBA00023054"/>
    </source>
</evidence>
<dbReference type="InterPro" id="IPR040468">
    <property type="entry name" value="TRAF3IP1_N"/>
</dbReference>
<comment type="subcellular location">
    <subcellularLocation>
        <location evidence="2">Cytoplasm</location>
        <location evidence="2">Cytoskeleton</location>
        <location evidence="2">Cilium axoneme</location>
    </subcellularLocation>
    <subcellularLocation>
        <location evidence="1">Cytoplasm</location>
        <location evidence="1">Cytoskeleton</location>
        <location evidence="1">Cilium basal body</location>
    </subcellularLocation>
</comment>
<gene>
    <name evidence="10" type="ORF">PGLA1383_LOCUS10162</name>
</gene>
<dbReference type="GO" id="GO:0042073">
    <property type="term" value="P:intraciliary transport"/>
    <property type="evidence" value="ECO:0007669"/>
    <property type="project" value="TreeGrafter"/>
</dbReference>
<dbReference type="GO" id="GO:0060271">
    <property type="term" value="P:cilium assembly"/>
    <property type="evidence" value="ECO:0007669"/>
    <property type="project" value="TreeGrafter"/>
</dbReference>
<evidence type="ECO:0000256" key="3">
    <source>
        <dbReference type="ARBA" id="ARBA00022490"/>
    </source>
</evidence>
<evidence type="ECO:0000256" key="1">
    <source>
        <dbReference type="ARBA" id="ARBA00004120"/>
    </source>
</evidence>
<evidence type="ECO:0000256" key="7">
    <source>
        <dbReference type="ARBA" id="ARBA00023273"/>
    </source>
</evidence>
<dbReference type="Gene3D" id="1.10.418.50">
    <property type="entry name" value="Microtubule-binding protein MIP-T3"/>
    <property type="match status" value="1"/>
</dbReference>
<keyword evidence="11" id="KW-1185">Reference proteome</keyword>
<dbReference type="PANTHER" id="PTHR31363">
    <property type="entry name" value="TRAF3-INTERACTING PROTEIN 1"/>
    <property type="match status" value="1"/>
</dbReference>
<accession>A0A813DY95</accession>
<evidence type="ECO:0000259" key="9">
    <source>
        <dbReference type="Pfam" id="PF10243"/>
    </source>
</evidence>
<dbReference type="InterPro" id="IPR018799">
    <property type="entry name" value="TRAF3IP1"/>
</dbReference>
<evidence type="ECO:0000256" key="2">
    <source>
        <dbReference type="ARBA" id="ARBA00004430"/>
    </source>
</evidence>
<dbReference type="Proteomes" id="UP000654075">
    <property type="component" value="Unassembled WGS sequence"/>
</dbReference>
<dbReference type="GO" id="GO:0036064">
    <property type="term" value="C:ciliary basal body"/>
    <property type="evidence" value="ECO:0007669"/>
    <property type="project" value="TreeGrafter"/>
</dbReference>
<dbReference type="AlphaFoldDB" id="A0A813DY95"/>
<organism evidence="10 11">
    <name type="scientific">Polarella glacialis</name>
    <name type="common">Dinoflagellate</name>
    <dbReference type="NCBI Taxonomy" id="89957"/>
    <lineage>
        <taxon>Eukaryota</taxon>
        <taxon>Sar</taxon>
        <taxon>Alveolata</taxon>
        <taxon>Dinophyceae</taxon>
        <taxon>Suessiales</taxon>
        <taxon>Suessiaceae</taxon>
        <taxon>Polarella</taxon>
    </lineage>
</organism>
<dbReference type="EMBL" id="CAJNNV010004980">
    <property type="protein sequence ID" value="CAE8591493.1"/>
    <property type="molecule type" value="Genomic_DNA"/>
</dbReference>
<comment type="caution">
    <text evidence="10">The sequence shown here is derived from an EMBL/GenBank/DDBJ whole genome shotgun (WGS) entry which is preliminary data.</text>
</comment>
<dbReference type="GO" id="GO:0030992">
    <property type="term" value="C:intraciliary transport particle B"/>
    <property type="evidence" value="ECO:0007669"/>
    <property type="project" value="TreeGrafter"/>
</dbReference>
<evidence type="ECO:0000256" key="6">
    <source>
        <dbReference type="ARBA" id="ARBA00023212"/>
    </source>
</evidence>
<keyword evidence="7" id="KW-0966">Cell projection</keyword>
<evidence type="ECO:0000313" key="11">
    <source>
        <dbReference type="Proteomes" id="UP000654075"/>
    </source>
</evidence>
<feature type="non-terminal residue" evidence="10">
    <location>
        <position position="1"/>
    </location>
</feature>
<dbReference type="GO" id="GO:0070507">
    <property type="term" value="P:regulation of microtubule cytoskeleton organization"/>
    <property type="evidence" value="ECO:0007669"/>
    <property type="project" value="TreeGrafter"/>
</dbReference>
<protein>
    <recommendedName>
        <fullName evidence="9">TRAF3-interacting protein 1 N-terminal domain-containing protein</fullName>
    </recommendedName>
</protein>
<comment type="similarity">
    <text evidence="8">Belongs to the TRAF3IP1 family.</text>
</comment>
<dbReference type="InterPro" id="IPR042576">
    <property type="entry name" value="TRAF3IP1_N_sf"/>
</dbReference>
<proteinExistence type="inferred from homology"/>
<dbReference type="OrthoDB" id="10258914at2759"/>
<keyword evidence="4" id="KW-0970">Cilium biogenesis/degradation</keyword>
<reference evidence="10" key="1">
    <citation type="submission" date="2021-02" db="EMBL/GenBank/DDBJ databases">
        <authorList>
            <person name="Dougan E. K."/>
            <person name="Rhodes N."/>
            <person name="Thang M."/>
            <person name="Chan C."/>
        </authorList>
    </citation>
    <scope>NUCLEOTIDE SEQUENCE</scope>
</reference>
<keyword evidence="6" id="KW-0206">Cytoskeleton</keyword>
<evidence type="ECO:0000256" key="8">
    <source>
        <dbReference type="ARBA" id="ARBA00043971"/>
    </source>
</evidence>
<dbReference type="PANTHER" id="PTHR31363:SF0">
    <property type="entry name" value="TRAF3-INTERACTING PROTEIN 1"/>
    <property type="match status" value="1"/>
</dbReference>
<evidence type="ECO:0000313" key="10">
    <source>
        <dbReference type="EMBL" id="CAE8591493.1"/>
    </source>
</evidence>
<sequence length="102" mass="11046">AAEDAEVAAEPWIAQTQQNLGQLITKPRLLADRLRKPPFRFLFDIAVELARQRGFGVAELFGGEVGAKPAVPNSRDDKVVFLEKWIAAVVAGLPSHAADLAL</sequence>
<keyword evidence="3" id="KW-0963">Cytoplasm</keyword>
<feature type="non-terminal residue" evidence="10">
    <location>
        <position position="102"/>
    </location>
</feature>
<dbReference type="GO" id="GO:0008017">
    <property type="term" value="F:microtubule binding"/>
    <property type="evidence" value="ECO:0007669"/>
    <property type="project" value="InterPro"/>
</dbReference>
<keyword evidence="5" id="KW-0175">Coiled coil</keyword>
<feature type="domain" description="TRAF3-interacting protein 1 N-terminal" evidence="9">
    <location>
        <begin position="13"/>
        <end position="92"/>
    </location>
</feature>
<dbReference type="Pfam" id="PF10243">
    <property type="entry name" value="MIP-T3"/>
    <property type="match status" value="1"/>
</dbReference>
<name>A0A813DY95_POLGL</name>
<evidence type="ECO:0000256" key="4">
    <source>
        <dbReference type="ARBA" id="ARBA00022794"/>
    </source>
</evidence>
<dbReference type="GO" id="GO:0005930">
    <property type="term" value="C:axoneme"/>
    <property type="evidence" value="ECO:0007669"/>
    <property type="project" value="UniProtKB-SubCell"/>
</dbReference>